<gene>
    <name evidence="3" type="ORF">TM49_07360</name>
</gene>
<dbReference type="RefSeq" id="WP_045680246.1">
    <property type="nucleotide sequence ID" value="NZ_CP010803.1"/>
</dbReference>
<dbReference type="InterPro" id="IPR050266">
    <property type="entry name" value="AB_hydrolase_sf"/>
</dbReference>
<sequence>MQTISQEVWTSHALMAVEITPGDGPDVVFIHGNSSSRQVFHRQFNSEVFKNYRLISFDLPGHGQSSDAFDKTRTYPLPGLAEAVTELLDQLQVSRPVLVGWSLGGHVAMEMLSKSYNASGLFITGAPPVGPEISEGFRGNLMSGLAGKGRMSAKDAANFVRNVFATAAEPFMEQAAARTDEAFRSTLFSRYRFEEKSNQREVVSHTEVITAVVNGRDDRIVNLDYIDGVPFSRLWGGTCFRVADAGHAPFLQAPIAFNGLLSAFLADVA</sequence>
<evidence type="ECO:0000259" key="2">
    <source>
        <dbReference type="Pfam" id="PF12697"/>
    </source>
</evidence>
<dbReference type="HOGENOM" id="CLU_020336_50_2_5"/>
<dbReference type="Gene3D" id="3.40.50.1820">
    <property type="entry name" value="alpha/beta hydrolase"/>
    <property type="match status" value="1"/>
</dbReference>
<dbReference type="AlphaFoldDB" id="A0A0D5LP51"/>
<name>A0A0D5LP51_MAREN</name>
<keyword evidence="1" id="KW-0378">Hydrolase</keyword>
<dbReference type="PANTHER" id="PTHR43798">
    <property type="entry name" value="MONOACYLGLYCEROL LIPASE"/>
    <property type="match status" value="1"/>
</dbReference>
<dbReference type="KEGG" id="mey:TM49_07360"/>
<dbReference type="PATRIC" id="fig|1486262.3.peg.1518"/>
<dbReference type="PRINTS" id="PR00111">
    <property type="entry name" value="ABHYDROLASE"/>
</dbReference>
<dbReference type="STRING" id="1486262.TM49_07360"/>
<dbReference type="EMBL" id="CP010803">
    <property type="protein sequence ID" value="AJY45547.1"/>
    <property type="molecule type" value="Genomic_DNA"/>
</dbReference>
<proteinExistence type="predicted"/>
<keyword evidence="4" id="KW-1185">Reference proteome</keyword>
<dbReference type="Pfam" id="PF12697">
    <property type="entry name" value="Abhydrolase_6"/>
    <property type="match status" value="1"/>
</dbReference>
<reference evidence="3 4" key="1">
    <citation type="journal article" date="2015" name="Genome Announc.">
        <title>Complete genome sequence of Martelella endophytica YC6887, which has antifungal activity associated with a halophyte.</title>
        <authorList>
            <person name="Khan A."/>
            <person name="Khan H."/>
            <person name="Chung E.J."/>
            <person name="Hossain M.T."/>
            <person name="Chung Y.R."/>
        </authorList>
    </citation>
    <scope>NUCLEOTIDE SEQUENCE [LARGE SCALE GENOMIC DNA]</scope>
    <source>
        <strain evidence="3">YC6887</strain>
    </source>
</reference>
<dbReference type="InterPro" id="IPR029058">
    <property type="entry name" value="AB_hydrolase_fold"/>
</dbReference>
<dbReference type="OrthoDB" id="9808398at2"/>
<protein>
    <recommendedName>
        <fullName evidence="2">AB hydrolase-1 domain-containing protein</fullName>
    </recommendedName>
</protein>
<evidence type="ECO:0000313" key="4">
    <source>
        <dbReference type="Proteomes" id="UP000032611"/>
    </source>
</evidence>
<dbReference type="Proteomes" id="UP000032611">
    <property type="component" value="Chromosome"/>
</dbReference>
<accession>A0A0D5LP51</accession>
<dbReference type="GO" id="GO:0016787">
    <property type="term" value="F:hydrolase activity"/>
    <property type="evidence" value="ECO:0007669"/>
    <property type="project" value="UniProtKB-KW"/>
</dbReference>
<feature type="domain" description="AB hydrolase-1" evidence="2">
    <location>
        <begin position="27"/>
        <end position="257"/>
    </location>
</feature>
<dbReference type="PANTHER" id="PTHR43798:SF31">
    <property type="entry name" value="AB HYDROLASE SUPERFAMILY PROTEIN YCLE"/>
    <property type="match status" value="1"/>
</dbReference>
<dbReference type="InterPro" id="IPR000073">
    <property type="entry name" value="AB_hydrolase_1"/>
</dbReference>
<organism evidence="3 4">
    <name type="scientific">Martelella endophytica</name>
    <dbReference type="NCBI Taxonomy" id="1486262"/>
    <lineage>
        <taxon>Bacteria</taxon>
        <taxon>Pseudomonadati</taxon>
        <taxon>Pseudomonadota</taxon>
        <taxon>Alphaproteobacteria</taxon>
        <taxon>Hyphomicrobiales</taxon>
        <taxon>Aurantimonadaceae</taxon>
        <taxon>Martelella</taxon>
    </lineage>
</organism>
<dbReference type="SUPFAM" id="SSF53474">
    <property type="entry name" value="alpha/beta-Hydrolases"/>
    <property type="match status" value="1"/>
</dbReference>
<dbReference type="GO" id="GO:0016020">
    <property type="term" value="C:membrane"/>
    <property type="evidence" value="ECO:0007669"/>
    <property type="project" value="TreeGrafter"/>
</dbReference>
<evidence type="ECO:0000256" key="1">
    <source>
        <dbReference type="ARBA" id="ARBA00022801"/>
    </source>
</evidence>
<evidence type="ECO:0000313" key="3">
    <source>
        <dbReference type="EMBL" id="AJY45547.1"/>
    </source>
</evidence>